<dbReference type="PANTHER" id="PTHR12384">
    <property type="entry name" value="MATERNAL PROTEIN EXUPERANTIA"/>
    <property type="match status" value="1"/>
</dbReference>
<keyword evidence="5" id="KW-1185">Reference proteome</keyword>
<organism evidence="4 5">
    <name type="scientific">Temnothorax longispinosus</name>
    <dbReference type="NCBI Taxonomy" id="300112"/>
    <lineage>
        <taxon>Eukaryota</taxon>
        <taxon>Metazoa</taxon>
        <taxon>Ecdysozoa</taxon>
        <taxon>Arthropoda</taxon>
        <taxon>Hexapoda</taxon>
        <taxon>Insecta</taxon>
        <taxon>Pterygota</taxon>
        <taxon>Neoptera</taxon>
        <taxon>Endopterygota</taxon>
        <taxon>Hymenoptera</taxon>
        <taxon>Apocrita</taxon>
        <taxon>Aculeata</taxon>
        <taxon>Formicoidea</taxon>
        <taxon>Formicidae</taxon>
        <taxon>Myrmicinae</taxon>
        <taxon>Temnothorax</taxon>
    </lineage>
</organism>
<dbReference type="Pfam" id="PF18609">
    <property type="entry name" value="SAM_Exu"/>
    <property type="match status" value="1"/>
</dbReference>
<feature type="domain" description="Exuperantia RNAse H-like" evidence="3">
    <location>
        <begin position="26"/>
        <end position="185"/>
    </location>
</feature>
<comment type="caution">
    <text evidence="4">The sequence shown here is derived from an EMBL/GenBank/DDBJ whole genome shotgun (WGS) entry which is preliminary data.</text>
</comment>
<dbReference type="GO" id="GO:0003723">
    <property type="term" value="F:RNA binding"/>
    <property type="evidence" value="ECO:0007669"/>
    <property type="project" value="InterPro"/>
</dbReference>
<protein>
    <submittedName>
        <fullName evidence="4">Maternal protein exuperantia</fullName>
    </submittedName>
</protein>
<dbReference type="InterPro" id="IPR054362">
    <property type="entry name" value="Exu_RNase_H-like"/>
</dbReference>
<dbReference type="GO" id="GO:0042803">
    <property type="term" value="F:protein homodimerization activity"/>
    <property type="evidence" value="ECO:0007669"/>
    <property type="project" value="InterPro"/>
</dbReference>
<dbReference type="EMBL" id="QBLH01003453">
    <property type="protein sequence ID" value="TGZ38179.1"/>
    <property type="molecule type" value="Genomic_DNA"/>
</dbReference>
<gene>
    <name evidence="4" type="ORF">DBV15_07193</name>
</gene>
<dbReference type="STRING" id="300112.A0A4S2JTY0"/>
<dbReference type="GO" id="GO:0045450">
    <property type="term" value="P:bicoid mRNA localization"/>
    <property type="evidence" value="ECO:0007669"/>
    <property type="project" value="InterPro"/>
</dbReference>
<feature type="region of interest" description="Disordered" evidence="1">
    <location>
        <begin position="217"/>
        <end position="237"/>
    </location>
</feature>
<name>A0A4S2JTY0_9HYME</name>
<evidence type="ECO:0000313" key="5">
    <source>
        <dbReference type="Proteomes" id="UP000310200"/>
    </source>
</evidence>
<evidence type="ECO:0000256" key="1">
    <source>
        <dbReference type="SAM" id="MobiDB-lite"/>
    </source>
</evidence>
<dbReference type="InterPro" id="IPR040941">
    <property type="entry name" value="SAM_Exu"/>
</dbReference>
<dbReference type="PANTHER" id="PTHR12384:SF2">
    <property type="entry name" value="MATERNAL PROTEIN EXUPERANTIA"/>
    <property type="match status" value="1"/>
</dbReference>
<feature type="compositionally biased region" description="Basic and acidic residues" evidence="1">
    <location>
        <begin position="343"/>
        <end position="387"/>
    </location>
</feature>
<accession>A0A4S2JTY0</accession>
<evidence type="ECO:0000259" key="2">
    <source>
        <dbReference type="Pfam" id="PF18609"/>
    </source>
</evidence>
<evidence type="ECO:0000259" key="3">
    <source>
        <dbReference type="Pfam" id="PF22123"/>
    </source>
</evidence>
<feature type="domain" description="Exuperantia SAM-like" evidence="2">
    <location>
        <begin position="273"/>
        <end position="345"/>
    </location>
</feature>
<reference evidence="4 5" key="1">
    <citation type="journal article" date="2019" name="Philos. Trans. R. Soc. Lond., B, Biol. Sci.">
        <title>Ant behaviour and brain gene expression of defending hosts depend on the ecological success of the intruding social parasite.</title>
        <authorList>
            <person name="Kaur R."/>
            <person name="Stoldt M."/>
            <person name="Jongepier E."/>
            <person name="Feldmeyer B."/>
            <person name="Menzel F."/>
            <person name="Bornberg-Bauer E."/>
            <person name="Foitzik S."/>
        </authorList>
    </citation>
    <scope>NUCLEOTIDE SEQUENCE [LARGE SCALE GENOMIC DNA]</scope>
    <source>
        <tissue evidence="4">Whole body</tissue>
    </source>
</reference>
<proteinExistence type="predicted"/>
<evidence type="ECO:0000313" key="4">
    <source>
        <dbReference type="EMBL" id="TGZ38179.1"/>
    </source>
</evidence>
<dbReference type="InterPro" id="IPR037998">
    <property type="entry name" value="Exu"/>
</dbReference>
<dbReference type="Pfam" id="PF22123">
    <property type="entry name" value="Exu_RNase_H_like"/>
    <property type="match status" value="1"/>
</dbReference>
<sequence length="424" mass="47809">MVSSTVTEASPVKKSCDAMGIAPGDYRLVGWDMDTTGKKVIDEICQIAGYTPNSTYSQYVMPYKDLNPTAIKRHSMKVVTNGKFRVLRNSKTNEVIKSKSEVSALTDFLTWLETVKENAADGVILVYHEPRKVIPAMLLESLKKYDLVDRFKQTVKGFANGFNIAEAKCANTAHIYSLRTLSRTLLKKEANLGNAQHRASLALQIAQYLCSIDGDKTEDASANGDEKEKEKTSDEKPMKRAVEVIREFAQPVDVEEQEHNELKMIFERQNNLRPIFSALFRMNRRERQHASPLRRLLAEAGIVYSELQDAWTNAKKDGLEHLMKEKLPTVEEKKMEDLMIILERHFDPEKKPKSKTPEKKGLKTKNEKKISDDKENNNKSDSGHESPDSPDTTTSGSPVKMNGNNDVEVKPEACALTQECAEQV</sequence>
<feature type="compositionally biased region" description="Low complexity" evidence="1">
    <location>
        <begin position="389"/>
        <end position="398"/>
    </location>
</feature>
<dbReference type="Proteomes" id="UP000310200">
    <property type="component" value="Unassembled WGS sequence"/>
</dbReference>
<dbReference type="AlphaFoldDB" id="A0A4S2JTY0"/>
<feature type="region of interest" description="Disordered" evidence="1">
    <location>
        <begin position="343"/>
        <end position="410"/>
    </location>
</feature>